<dbReference type="GO" id="GO:0005524">
    <property type="term" value="F:ATP binding"/>
    <property type="evidence" value="ECO:0007669"/>
    <property type="project" value="UniProtKB-KW"/>
</dbReference>
<dbReference type="AlphaFoldDB" id="A0A1G8HG15"/>
<keyword evidence="5" id="KW-0547">Nucleotide-binding</keyword>
<evidence type="ECO:0000256" key="3">
    <source>
        <dbReference type="ARBA" id="ARBA00022448"/>
    </source>
</evidence>
<evidence type="ECO:0000256" key="6">
    <source>
        <dbReference type="ARBA" id="ARBA00022840"/>
    </source>
</evidence>
<evidence type="ECO:0000313" key="13">
    <source>
        <dbReference type="Proteomes" id="UP000198894"/>
    </source>
</evidence>
<dbReference type="PROSITE" id="PS00211">
    <property type="entry name" value="ABC_TRANSPORTER_1"/>
    <property type="match status" value="1"/>
</dbReference>
<dbReference type="GO" id="GO:0015421">
    <property type="term" value="F:ABC-type oligopeptide transporter activity"/>
    <property type="evidence" value="ECO:0007669"/>
    <property type="project" value="TreeGrafter"/>
</dbReference>
<evidence type="ECO:0000256" key="1">
    <source>
        <dbReference type="ARBA" id="ARBA00004651"/>
    </source>
</evidence>
<comment type="subcellular location">
    <subcellularLocation>
        <location evidence="1">Cell membrane</location>
        <topology evidence="1">Multi-pass membrane protein</topology>
    </subcellularLocation>
</comment>
<feature type="domain" description="ABC transporter" evidence="10">
    <location>
        <begin position="347"/>
        <end position="581"/>
    </location>
</feature>
<dbReference type="Proteomes" id="UP000198894">
    <property type="component" value="Unassembled WGS sequence"/>
</dbReference>
<dbReference type="EMBL" id="FNEE01000001">
    <property type="protein sequence ID" value="SDI05608.1"/>
    <property type="molecule type" value="Genomic_DNA"/>
</dbReference>
<dbReference type="Pfam" id="PF00664">
    <property type="entry name" value="ABC_membrane"/>
    <property type="match status" value="1"/>
</dbReference>
<dbReference type="InterPro" id="IPR003439">
    <property type="entry name" value="ABC_transporter-like_ATP-bd"/>
</dbReference>
<feature type="transmembrane region" description="Helical" evidence="9">
    <location>
        <begin position="282"/>
        <end position="298"/>
    </location>
</feature>
<gene>
    <name evidence="12" type="ORF">SAMN05428953_10150</name>
</gene>
<protein>
    <submittedName>
        <fullName evidence="12">ATP-binding cassette, subfamily B</fullName>
    </submittedName>
</protein>
<name>A0A1G8HG15_9HYPH</name>
<evidence type="ECO:0000256" key="8">
    <source>
        <dbReference type="ARBA" id="ARBA00023136"/>
    </source>
</evidence>
<evidence type="ECO:0000259" key="11">
    <source>
        <dbReference type="PROSITE" id="PS50929"/>
    </source>
</evidence>
<keyword evidence="4 9" id="KW-0812">Transmembrane</keyword>
<dbReference type="FunFam" id="1.20.1560.10:FF:000053">
    <property type="entry name" value="Multidrug ABC transporter ATP-binding protein"/>
    <property type="match status" value="1"/>
</dbReference>
<dbReference type="InterPro" id="IPR011527">
    <property type="entry name" value="ABC1_TM_dom"/>
</dbReference>
<dbReference type="Pfam" id="PF00005">
    <property type="entry name" value="ABC_tran"/>
    <property type="match status" value="1"/>
</dbReference>
<dbReference type="PANTHER" id="PTHR43394:SF1">
    <property type="entry name" value="ATP-BINDING CASSETTE SUB-FAMILY B MEMBER 10, MITOCHONDRIAL"/>
    <property type="match status" value="1"/>
</dbReference>
<reference evidence="13" key="1">
    <citation type="submission" date="2016-10" db="EMBL/GenBank/DDBJ databases">
        <authorList>
            <person name="Varghese N."/>
            <person name="Submissions S."/>
        </authorList>
    </citation>
    <scope>NUCLEOTIDE SEQUENCE [LARGE SCALE GENOMIC DNA]</scope>
    <source>
        <strain evidence="13">CGMCC 1.11022</strain>
    </source>
</reference>
<dbReference type="Gene3D" id="3.40.50.300">
    <property type="entry name" value="P-loop containing nucleotide triphosphate hydrolases"/>
    <property type="match status" value="1"/>
</dbReference>
<comment type="similarity">
    <text evidence="2">Belongs to the ABC transporter superfamily.</text>
</comment>
<dbReference type="PANTHER" id="PTHR43394">
    <property type="entry name" value="ATP-DEPENDENT PERMEASE MDL1, MITOCHONDRIAL"/>
    <property type="match status" value="1"/>
</dbReference>
<dbReference type="SUPFAM" id="SSF90123">
    <property type="entry name" value="ABC transporter transmembrane region"/>
    <property type="match status" value="1"/>
</dbReference>
<keyword evidence="13" id="KW-1185">Reference proteome</keyword>
<feature type="transmembrane region" description="Helical" evidence="9">
    <location>
        <begin position="250"/>
        <end position="276"/>
    </location>
</feature>
<evidence type="ECO:0000256" key="9">
    <source>
        <dbReference type="SAM" id="Phobius"/>
    </source>
</evidence>
<keyword evidence="3" id="KW-0813">Transport</keyword>
<dbReference type="SUPFAM" id="SSF52540">
    <property type="entry name" value="P-loop containing nucleoside triphosphate hydrolases"/>
    <property type="match status" value="1"/>
</dbReference>
<organism evidence="12 13">
    <name type="scientific">Mesorhizobium muleiense</name>
    <dbReference type="NCBI Taxonomy" id="1004279"/>
    <lineage>
        <taxon>Bacteria</taxon>
        <taxon>Pseudomonadati</taxon>
        <taxon>Pseudomonadota</taxon>
        <taxon>Alphaproteobacteria</taxon>
        <taxon>Hyphomicrobiales</taxon>
        <taxon>Phyllobacteriaceae</taxon>
        <taxon>Mesorhizobium</taxon>
    </lineage>
</organism>
<feature type="transmembrane region" description="Helical" evidence="9">
    <location>
        <begin position="63"/>
        <end position="91"/>
    </location>
</feature>
<feature type="transmembrane region" description="Helical" evidence="9">
    <location>
        <begin position="21"/>
        <end position="43"/>
    </location>
</feature>
<proteinExistence type="inferred from homology"/>
<dbReference type="InterPro" id="IPR039421">
    <property type="entry name" value="Type_1_exporter"/>
</dbReference>
<sequence length="583" mass="64409">MLLAGQTFEQKSVPMLRRFFAYYRPWRGLFILDFCCAVLSGLLELGFPMAVKLFIDELLPTQQWLLILAASAGLLAIYVVNTGLMAVVVYWGHMLGINIETEMRRKSFDHLQKLSFRFYDNHKTGHLIARVTKDLEEIGEVAHHGPEDLFIAIMTFIGAFALMFLVNPQLALITAAIVPLVAWVTSRYGARMTRNWQALYGRVGDFNVRIEENVGGMRVVQAFANEDHERNLFARDNASYRKTKLDAYRIMAASTSLSYMSMRLIQLVVMIAGSYLVLRGELSSGGFVGFLLLVNVFFRPIDKINSVIETYPKGIAGFRRYAALLDTEPDIADRPGAFDAPTLRGDISYRDVSFGYSGERPVLKSINLDIAAGQTIAFVGPSGAGKTTLCSLLPRFYEVDSGGIIIDGLDIRDMTLASLRGQIGIVQQDVFLFGGTIRENIAYGRLDAVESEIVEAARRARLDELIASLPEGLDTIIGERGVKLSGGQKQRLAIARMFLKNPTILILDEATSALDTQTEREIQQSLAELAQGRTTLVIAHRLATIRNADRIVVVADTGIVEQGPHDELVARGGAYSRLGAASD</sequence>
<keyword evidence="7 9" id="KW-1133">Transmembrane helix</keyword>
<evidence type="ECO:0000313" key="12">
    <source>
        <dbReference type="EMBL" id="SDI05608.1"/>
    </source>
</evidence>
<keyword evidence="6 12" id="KW-0067">ATP-binding</keyword>
<dbReference type="GO" id="GO:0005886">
    <property type="term" value="C:plasma membrane"/>
    <property type="evidence" value="ECO:0007669"/>
    <property type="project" value="UniProtKB-SubCell"/>
</dbReference>
<dbReference type="PROSITE" id="PS50893">
    <property type="entry name" value="ABC_TRANSPORTER_2"/>
    <property type="match status" value="1"/>
</dbReference>
<dbReference type="InterPro" id="IPR036640">
    <property type="entry name" value="ABC1_TM_sf"/>
</dbReference>
<feature type="domain" description="ABC transmembrane type-1" evidence="11">
    <location>
        <begin position="31"/>
        <end position="313"/>
    </location>
</feature>
<evidence type="ECO:0000256" key="2">
    <source>
        <dbReference type="ARBA" id="ARBA00005417"/>
    </source>
</evidence>
<evidence type="ECO:0000259" key="10">
    <source>
        <dbReference type="PROSITE" id="PS50893"/>
    </source>
</evidence>
<dbReference type="GO" id="GO:0016887">
    <property type="term" value="F:ATP hydrolysis activity"/>
    <property type="evidence" value="ECO:0007669"/>
    <property type="project" value="InterPro"/>
</dbReference>
<accession>A0A1G8HG15</accession>
<dbReference type="InterPro" id="IPR017871">
    <property type="entry name" value="ABC_transporter-like_CS"/>
</dbReference>
<evidence type="ECO:0000256" key="4">
    <source>
        <dbReference type="ARBA" id="ARBA00022692"/>
    </source>
</evidence>
<dbReference type="CDD" id="cd18549">
    <property type="entry name" value="ABC_6TM_YwjA_like"/>
    <property type="match status" value="1"/>
</dbReference>
<dbReference type="FunFam" id="3.40.50.300:FF:000287">
    <property type="entry name" value="Multidrug ABC transporter ATP-binding protein"/>
    <property type="match status" value="1"/>
</dbReference>
<keyword evidence="8 9" id="KW-0472">Membrane</keyword>
<dbReference type="Gene3D" id="1.20.1560.10">
    <property type="entry name" value="ABC transporter type 1, transmembrane domain"/>
    <property type="match status" value="1"/>
</dbReference>
<dbReference type="SMART" id="SM00382">
    <property type="entry name" value="AAA"/>
    <property type="match status" value="1"/>
</dbReference>
<feature type="transmembrane region" description="Helical" evidence="9">
    <location>
        <begin position="149"/>
        <end position="166"/>
    </location>
</feature>
<evidence type="ECO:0000256" key="5">
    <source>
        <dbReference type="ARBA" id="ARBA00022741"/>
    </source>
</evidence>
<dbReference type="InterPro" id="IPR003593">
    <property type="entry name" value="AAA+_ATPase"/>
</dbReference>
<dbReference type="InterPro" id="IPR027417">
    <property type="entry name" value="P-loop_NTPase"/>
</dbReference>
<dbReference type="PROSITE" id="PS50929">
    <property type="entry name" value="ABC_TM1F"/>
    <property type="match status" value="1"/>
</dbReference>
<evidence type="ECO:0000256" key="7">
    <source>
        <dbReference type="ARBA" id="ARBA00022989"/>
    </source>
</evidence>